<name>A0A8S5TAH9_9CAUD</name>
<protein>
    <submittedName>
        <fullName evidence="1">Uncharacterized protein</fullName>
    </submittedName>
</protein>
<evidence type="ECO:0000313" key="1">
    <source>
        <dbReference type="EMBL" id="DAF60035.1"/>
    </source>
</evidence>
<sequence length="93" mass="10346">MIAGTSLKAYRAIKPFLTGKRAQVYECFKLHPNGATRQEIARWYGETCRFKECGVCGRANELIERGYLIVVGTKKDAVTGHSAEILKAVERVA</sequence>
<reference evidence="1" key="1">
    <citation type="journal article" date="2021" name="Proc. Natl. Acad. Sci. U.S.A.">
        <title>A Catalog of Tens of Thousands of Viruses from Human Metagenomes Reveals Hidden Associations with Chronic Diseases.</title>
        <authorList>
            <person name="Tisza M.J."/>
            <person name="Buck C.B."/>
        </authorList>
    </citation>
    <scope>NUCLEOTIDE SEQUENCE</scope>
    <source>
        <strain evidence="1">CtUM413</strain>
    </source>
</reference>
<proteinExistence type="predicted"/>
<dbReference type="EMBL" id="BK032781">
    <property type="protein sequence ID" value="DAF60035.1"/>
    <property type="molecule type" value="Genomic_DNA"/>
</dbReference>
<accession>A0A8S5TAH9</accession>
<organism evidence="1">
    <name type="scientific">Siphoviridae sp. ctUM413</name>
    <dbReference type="NCBI Taxonomy" id="2827879"/>
    <lineage>
        <taxon>Viruses</taxon>
        <taxon>Duplodnaviria</taxon>
        <taxon>Heunggongvirae</taxon>
        <taxon>Uroviricota</taxon>
        <taxon>Caudoviricetes</taxon>
    </lineage>
</organism>